<dbReference type="AlphaFoldDB" id="A0A1W1VC64"/>
<accession>A0A1W1VC64</accession>
<dbReference type="RefSeq" id="WP_084258166.1">
    <property type="nucleotide sequence ID" value="NZ_FWWV01000069.1"/>
</dbReference>
<gene>
    <name evidence="2" type="ORF">SAMN05660772_01551</name>
</gene>
<evidence type="ECO:0000256" key="1">
    <source>
        <dbReference type="SAM" id="SignalP"/>
    </source>
</evidence>
<name>A0A1W1VC64_9PAST</name>
<keyword evidence="1" id="KW-0732">Signal</keyword>
<sequence length="148" mass="16228">MTLKKNAILIAVCSVALAACSADSTSGDIKVKDYQQPVLDAKWVQYQCEAGVDQQQAEARYHFGEATAIAQVKLGEEILTLDYDGERSNAETTVFSVGNYAWSISNKFAGQKPELEDNGFLTVRKTETVNATTVEVEEILKKACFPLK</sequence>
<protein>
    <recommendedName>
        <fullName evidence="4">Lipoprotein</fullName>
    </recommendedName>
</protein>
<feature type="signal peptide" evidence="1">
    <location>
        <begin position="1"/>
        <end position="18"/>
    </location>
</feature>
<organism evidence="2 3">
    <name type="scientific">Pasteurella testudinis DSM 23072</name>
    <dbReference type="NCBI Taxonomy" id="1122938"/>
    <lineage>
        <taxon>Bacteria</taxon>
        <taxon>Pseudomonadati</taxon>
        <taxon>Pseudomonadota</taxon>
        <taxon>Gammaproteobacteria</taxon>
        <taxon>Pasteurellales</taxon>
        <taxon>Pasteurellaceae</taxon>
        <taxon>Pasteurella</taxon>
    </lineage>
</organism>
<evidence type="ECO:0000313" key="2">
    <source>
        <dbReference type="EMBL" id="SMB90564.1"/>
    </source>
</evidence>
<dbReference type="EMBL" id="FWWV01000069">
    <property type="protein sequence ID" value="SMB90564.1"/>
    <property type="molecule type" value="Genomic_DNA"/>
</dbReference>
<feature type="chain" id="PRO_5012754610" description="Lipoprotein" evidence="1">
    <location>
        <begin position="19"/>
        <end position="148"/>
    </location>
</feature>
<keyword evidence="3" id="KW-1185">Reference proteome</keyword>
<reference evidence="3" key="1">
    <citation type="submission" date="2017-04" db="EMBL/GenBank/DDBJ databases">
        <authorList>
            <person name="Varghese N."/>
            <person name="Submissions S."/>
        </authorList>
    </citation>
    <scope>NUCLEOTIDE SEQUENCE [LARGE SCALE GENOMIC DNA]</scope>
    <source>
        <strain evidence="3">DSM 23072</strain>
    </source>
</reference>
<dbReference type="PROSITE" id="PS51257">
    <property type="entry name" value="PROKAR_LIPOPROTEIN"/>
    <property type="match status" value="1"/>
</dbReference>
<evidence type="ECO:0008006" key="4">
    <source>
        <dbReference type="Google" id="ProtNLM"/>
    </source>
</evidence>
<dbReference type="Proteomes" id="UP000192408">
    <property type="component" value="Unassembled WGS sequence"/>
</dbReference>
<evidence type="ECO:0000313" key="3">
    <source>
        <dbReference type="Proteomes" id="UP000192408"/>
    </source>
</evidence>
<proteinExistence type="predicted"/>